<dbReference type="GO" id="GO:0016491">
    <property type="term" value="F:oxidoreductase activity"/>
    <property type="evidence" value="ECO:0007669"/>
    <property type="project" value="UniProtKB-KW"/>
</dbReference>
<reference evidence="7" key="1">
    <citation type="submission" date="2022-07" db="EMBL/GenBank/DDBJ databases">
        <authorList>
            <person name="Li W.-J."/>
            <person name="Deng Q.-Q."/>
        </authorList>
    </citation>
    <scope>NUCLEOTIDE SEQUENCE</scope>
    <source>
        <strain evidence="7">SYSU M60031</strain>
    </source>
</reference>
<keyword evidence="2" id="KW-0560">Oxidoreductase</keyword>
<dbReference type="PANTHER" id="PTHR43827">
    <property type="entry name" value="2,5-DIKETO-D-GLUCONIC ACID REDUCTASE"/>
    <property type="match status" value="1"/>
</dbReference>
<comment type="caution">
    <text evidence="7">The sequence shown here is derived from an EMBL/GenBank/DDBJ whole genome shotgun (WGS) entry which is preliminary data.</text>
</comment>
<feature type="domain" description="NADP-dependent oxidoreductase" evidence="6">
    <location>
        <begin position="22"/>
        <end position="261"/>
    </location>
</feature>
<evidence type="ECO:0000256" key="2">
    <source>
        <dbReference type="ARBA" id="ARBA00023002"/>
    </source>
</evidence>
<gene>
    <name evidence="7" type="ORF">NK662_00260</name>
</gene>
<dbReference type="Pfam" id="PF00248">
    <property type="entry name" value="Aldo_ket_red"/>
    <property type="match status" value="1"/>
</dbReference>
<organism evidence="7 8">
    <name type="scientific">Ectobacillus ponti</name>
    <dbReference type="NCBI Taxonomy" id="2961894"/>
    <lineage>
        <taxon>Bacteria</taxon>
        <taxon>Bacillati</taxon>
        <taxon>Bacillota</taxon>
        <taxon>Bacilli</taxon>
        <taxon>Bacillales</taxon>
        <taxon>Bacillaceae</taxon>
        <taxon>Ectobacillus</taxon>
    </lineage>
</organism>
<dbReference type="InterPro" id="IPR036812">
    <property type="entry name" value="NAD(P)_OxRdtase_dom_sf"/>
</dbReference>
<protein>
    <submittedName>
        <fullName evidence="7">Aldo/keto reductase</fullName>
    </submittedName>
</protein>
<feature type="active site" description="Proton donor" evidence="3">
    <location>
        <position position="53"/>
    </location>
</feature>
<feature type="binding site" evidence="4">
    <location>
        <position position="111"/>
    </location>
    <ligand>
        <name>substrate</name>
    </ligand>
</feature>
<evidence type="ECO:0000256" key="5">
    <source>
        <dbReference type="PIRSR" id="PIRSR000097-3"/>
    </source>
</evidence>
<evidence type="ECO:0000259" key="6">
    <source>
        <dbReference type="Pfam" id="PF00248"/>
    </source>
</evidence>
<dbReference type="InterPro" id="IPR018170">
    <property type="entry name" value="Aldo/ket_reductase_CS"/>
</dbReference>
<dbReference type="AlphaFoldDB" id="A0AA41X615"/>
<name>A0AA41X615_9BACI</name>
<evidence type="ECO:0000313" key="7">
    <source>
        <dbReference type="EMBL" id="MCP8966968.1"/>
    </source>
</evidence>
<evidence type="ECO:0000256" key="3">
    <source>
        <dbReference type="PIRSR" id="PIRSR000097-1"/>
    </source>
</evidence>
<proteinExistence type="inferred from homology"/>
<dbReference type="FunFam" id="3.20.20.100:FF:000015">
    <property type="entry name" value="Oxidoreductase, aldo/keto reductase family"/>
    <property type="match status" value="1"/>
</dbReference>
<dbReference type="CDD" id="cd19157">
    <property type="entry name" value="AKR_AKR5G1-3"/>
    <property type="match status" value="1"/>
</dbReference>
<dbReference type="PROSITE" id="PS00062">
    <property type="entry name" value="ALDOKETO_REDUCTASE_2"/>
    <property type="match status" value="1"/>
</dbReference>
<dbReference type="PIRSF" id="PIRSF000097">
    <property type="entry name" value="AKR"/>
    <property type="match status" value="1"/>
</dbReference>
<dbReference type="InterPro" id="IPR020471">
    <property type="entry name" value="AKR"/>
</dbReference>
<dbReference type="PRINTS" id="PR00069">
    <property type="entry name" value="ALDKETRDTASE"/>
</dbReference>
<dbReference type="Gene3D" id="3.20.20.100">
    <property type="entry name" value="NADP-dependent oxidoreductase domain"/>
    <property type="match status" value="1"/>
</dbReference>
<dbReference type="Proteomes" id="UP001156102">
    <property type="component" value="Unassembled WGS sequence"/>
</dbReference>
<accession>A0AA41X615</accession>
<evidence type="ECO:0000256" key="4">
    <source>
        <dbReference type="PIRSR" id="PIRSR000097-2"/>
    </source>
</evidence>
<dbReference type="PANTHER" id="PTHR43827:SF1">
    <property type="entry name" value="2,5-DIKETO-D-GLUCONIC ACID REDUCTASE"/>
    <property type="match status" value="1"/>
</dbReference>
<sequence length="277" mass="31487">MHDVKATTVLRNGIHMPWFGLGVWKAAEGEEVKRAVRTALEAGYVSIDTAAVYENEAGVGEAIRESGMSREELFLTTKVWNDDQGYEETLRAFEESRRKLGTDYVDLYLIHWPVRGKYAETYRALEKLCEEGYVRAIGVSNFHQHHLEELLAHCQIPPMVNQVELHPMLAQQELREYCKKQGIQVEAWSPLMRGGEIFEHETIRDIAGKHGKTPAQVVLRWDLQSGIVTIPKSVTPARIVENSRIFDFELSAGDMARIDALDCGRRVGTNPEKYDTM</sequence>
<comment type="similarity">
    <text evidence="1">Belongs to the aldo/keto reductase family.</text>
</comment>
<dbReference type="EMBL" id="JANCLT010000001">
    <property type="protein sequence ID" value="MCP8966968.1"/>
    <property type="molecule type" value="Genomic_DNA"/>
</dbReference>
<dbReference type="RefSeq" id="WP_254756182.1">
    <property type="nucleotide sequence ID" value="NZ_JANCLT010000001.1"/>
</dbReference>
<evidence type="ECO:0000313" key="8">
    <source>
        <dbReference type="Proteomes" id="UP001156102"/>
    </source>
</evidence>
<dbReference type="SUPFAM" id="SSF51430">
    <property type="entry name" value="NAD(P)-linked oxidoreductase"/>
    <property type="match status" value="1"/>
</dbReference>
<dbReference type="InterPro" id="IPR023210">
    <property type="entry name" value="NADP_OxRdtase_dom"/>
</dbReference>
<keyword evidence="8" id="KW-1185">Reference proteome</keyword>
<dbReference type="InterPro" id="IPR044500">
    <property type="entry name" value="AKR5G"/>
</dbReference>
<evidence type="ECO:0000256" key="1">
    <source>
        <dbReference type="ARBA" id="ARBA00007905"/>
    </source>
</evidence>
<feature type="site" description="Lowers pKa of active site Tyr" evidence="5">
    <location>
        <position position="78"/>
    </location>
</feature>